<evidence type="ECO:0000256" key="7">
    <source>
        <dbReference type="ARBA" id="ARBA00022801"/>
    </source>
</evidence>
<evidence type="ECO:0000256" key="6">
    <source>
        <dbReference type="ARBA" id="ARBA00022759"/>
    </source>
</evidence>
<name>A0A6G0R873_9STRA</name>
<dbReference type="InterPro" id="IPR043128">
    <property type="entry name" value="Rev_trsase/Diguanyl_cyclase"/>
</dbReference>
<dbReference type="GO" id="GO:0004519">
    <property type="term" value="F:endonuclease activity"/>
    <property type="evidence" value="ECO:0007669"/>
    <property type="project" value="UniProtKB-KW"/>
</dbReference>
<comment type="caution">
    <text evidence="10">The sequence shown here is derived from an EMBL/GenBank/DDBJ whole genome shotgun (WGS) entry which is preliminary data.</text>
</comment>
<proteinExistence type="predicted"/>
<dbReference type="Gene3D" id="3.10.10.10">
    <property type="entry name" value="HIV Type 1 Reverse Transcriptase, subunit A, domain 1"/>
    <property type="match status" value="1"/>
</dbReference>
<dbReference type="Gene3D" id="3.30.70.270">
    <property type="match status" value="2"/>
</dbReference>
<dbReference type="GO" id="GO:0006508">
    <property type="term" value="P:proteolysis"/>
    <property type="evidence" value="ECO:0007669"/>
    <property type="project" value="UniProtKB-KW"/>
</dbReference>
<keyword evidence="3" id="KW-0548">Nucleotidyltransferase</keyword>
<dbReference type="InterPro" id="IPR043502">
    <property type="entry name" value="DNA/RNA_pol_sf"/>
</dbReference>
<dbReference type="InterPro" id="IPR041373">
    <property type="entry name" value="RT_RNaseH"/>
</dbReference>
<dbReference type="PROSITE" id="PS50878">
    <property type="entry name" value="RT_POL"/>
    <property type="match status" value="1"/>
</dbReference>
<keyword evidence="5" id="KW-0064">Aspartyl protease</keyword>
<keyword evidence="8" id="KW-0695">RNA-directed DNA polymerase</keyword>
<accession>A0A6G0R873</accession>
<dbReference type="AlphaFoldDB" id="A0A6G0R873"/>
<dbReference type="Pfam" id="PF00078">
    <property type="entry name" value="RVT_1"/>
    <property type="match status" value="1"/>
</dbReference>
<keyword evidence="2" id="KW-0808">Transferase</keyword>
<organism evidence="10 11">
    <name type="scientific">Phytophthora fragariae</name>
    <dbReference type="NCBI Taxonomy" id="53985"/>
    <lineage>
        <taxon>Eukaryota</taxon>
        <taxon>Sar</taxon>
        <taxon>Stramenopiles</taxon>
        <taxon>Oomycota</taxon>
        <taxon>Peronosporomycetes</taxon>
        <taxon>Peronosporales</taxon>
        <taxon>Peronosporaceae</taxon>
        <taxon>Phytophthora</taxon>
    </lineage>
</organism>
<dbReference type="Proteomes" id="UP000486351">
    <property type="component" value="Unassembled WGS sequence"/>
</dbReference>
<evidence type="ECO:0000313" key="11">
    <source>
        <dbReference type="Proteomes" id="UP000486351"/>
    </source>
</evidence>
<dbReference type="Pfam" id="PF17917">
    <property type="entry name" value="RT_RNaseH"/>
    <property type="match status" value="1"/>
</dbReference>
<dbReference type="CDD" id="cd09274">
    <property type="entry name" value="RNase_HI_RT_Ty3"/>
    <property type="match status" value="1"/>
</dbReference>
<evidence type="ECO:0000256" key="2">
    <source>
        <dbReference type="ARBA" id="ARBA00022679"/>
    </source>
</evidence>
<protein>
    <recommendedName>
        <fullName evidence="9">Reverse transcriptase domain-containing protein</fullName>
    </recommendedName>
</protein>
<evidence type="ECO:0000313" key="10">
    <source>
        <dbReference type="EMBL" id="KAE9322788.1"/>
    </source>
</evidence>
<reference evidence="10 11" key="1">
    <citation type="submission" date="2018-09" db="EMBL/GenBank/DDBJ databases">
        <title>Genomic investigation of the strawberry pathogen Phytophthora fragariae indicates pathogenicity is determined by transcriptional variation in three key races.</title>
        <authorList>
            <person name="Adams T.M."/>
            <person name="Armitage A.D."/>
            <person name="Sobczyk M.K."/>
            <person name="Bates H.J."/>
            <person name="Dunwell J.M."/>
            <person name="Nellist C.F."/>
            <person name="Harrison R.J."/>
        </authorList>
    </citation>
    <scope>NUCLEOTIDE SEQUENCE [LARGE SCALE GENOMIC DNA]</scope>
    <source>
        <strain evidence="10 11">NOV-77</strain>
    </source>
</reference>
<dbReference type="InterPro" id="IPR051320">
    <property type="entry name" value="Viral_Replic_Matur_Polypro"/>
</dbReference>
<dbReference type="InterPro" id="IPR000477">
    <property type="entry name" value="RT_dom"/>
</dbReference>
<keyword evidence="1" id="KW-0645">Protease</keyword>
<gene>
    <name evidence="10" type="ORF">PF008_g17508</name>
</gene>
<evidence type="ECO:0000256" key="1">
    <source>
        <dbReference type="ARBA" id="ARBA00022670"/>
    </source>
</evidence>
<sequence length="898" mass="101121">MHWLRECPKATDSEKETLRKKLREANQAKRARLKRLGECLPVPGRKVTLNGVLELPYYPDSGSDYTVICRRHWEQRRTMDPSVVAEDLETPVMNKAFGSNWISANKKTKLHLLIHTAAGPVEPVNAVEVLVVEADDDEFIVGNDLLNVLGIDVDRQLEMLADRGDDETSGDSIGLEADDPPVTASEFSDANIFSAVEGLIARAVEKGFPLDKVEQLRTIVHAYDVWRLELRADPPANVPPLEVRLQDGARPTKCKPRKYPPHIRQFLRDFNSRLVELGLVYENPDSRWASPVLPVKKSADIMDLRQTTDYRGPNAVTETMAAVMPILSLVVENASGMEHFGLFDFLKGFWQLPLAEISQEFISYMTDEKIFTPRRVPQGCSDAAIYSQKTMENCFASLLYEHLLIWIDDLLLYAADIDTYLVKLAELFSLLNQFGSKLSAKKTSLYQTQVKWCGKVIDGQGIRHDPERIKSLRALPYPRSAGELQQFVCAINWMRSSIIDFARLDDPLQHKLDNALASTKRTRRVAVGIGIALNADERRAFDQVKDALANAAVLNFPDDEATTCLFTDASDVGYAINVTQVKDFDPKIPATEQQHRLIHCSSGTFTGSQLNWTVAEKEAFPLAVACDKLDYLLLRPKPFRMYCDHRNLIHVFAPQESEKKHVKGKLLRWAMKLMNFRYVVEHVPGPANVWADMISRWAGNHTPTVSIKRLKAVRSHTPPETPPVLALRPLDDDHFVWPTLVELREVQAAYSSPAGAEQDENGLIVLNNRLWIPPDATDLLQRLCIVAHCGAQGHRGQHTMVAHLRRLFAIDHVVSVVASFVKTCLLCLHSKGGEIIPRPWSEVIDCNTRNGVLHFDFLFMGESYGTVKLDLYPTPTCLGWKPLPNLICLSTDRKTHVC</sequence>
<dbReference type="PANTHER" id="PTHR33064:SF37">
    <property type="entry name" value="RIBONUCLEASE H"/>
    <property type="match status" value="1"/>
</dbReference>
<dbReference type="SUPFAM" id="SSF56672">
    <property type="entry name" value="DNA/RNA polymerases"/>
    <property type="match status" value="1"/>
</dbReference>
<evidence type="ECO:0000256" key="3">
    <source>
        <dbReference type="ARBA" id="ARBA00022695"/>
    </source>
</evidence>
<dbReference type="EMBL" id="QXFY01001266">
    <property type="protein sequence ID" value="KAE9322788.1"/>
    <property type="molecule type" value="Genomic_DNA"/>
</dbReference>
<evidence type="ECO:0000259" key="9">
    <source>
        <dbReference type="PROSITE" id="PS50878"/>
    </source>
</evidence>
<dbReference type="GO" id="GO:0004190">
    <property type="term" value="F:aspartic-type endopeptidase activity"/>
    <property type="evidence" value="ECO:0007669"/>
    <property type="project" value="UniProtKB-KW"/>
</dbReference>
<keyword evidence="4" id="KW-0540">Nuclease</keyword>
<evidence type="ECO:0000256" key="5">
    <source>
        <dbReference type="ARBA" id="ARBA00022750"/>
    </source>
</evidence>
<feature type="domain" description="Reverse transcriptase" evidence="9">
    <location>
        <begin position="276"/>
        <end position="457"/>
    </location>
</feature>
<evidence type="ECO:0000256" key="8">
    <source>
        <dbReference type="ARBA" id="ARBA00022918"/>
    </source>
</evidence>
<dbReference type="PANTHER" id="PTHR33064">
    <property type="entry name" value="POL PROTEIN"/>
    <property type="match status" value="1"/>
</dbReference>
<keyword evidence="6" id="KW-0255">Endonuclease</keyword>
<dbReference type="GO" id="GO:0003964">
    <property type="term" value="F:RNA-directed DNA polymerase activity"/>
    <property type="evidence" value="ECO:0007669"/>
    <property type="project" value="UniProtKB-KW"/>
</dbReference>
<keyword evidence="7" id="KW-0378">Hydrolase</keyword>
<evidence type="ECO:0000256" key="4">
    <source>
        <dbReference type="ARBA" id="ARBA00022722"/>
    </source>
</evidence>